<evidence type="ECO:0000256" key="8">
    <source>
        <dbReference type="ARBA" id="ARBA00023014"/>
    </source>
</evidence>
<evidence type="ECO:0000256" key="5">
    <source>
        <dbReference type="ARBA" id="ARBA00022723"/>
    </source>
</evidence>
<dbReference type="SUPFAM" id="SSF53383">
    <property type="entry name" value="PLP-dependent transferases"/>
    <property type="match status" value="1"/>
</dbReference>
<dbReference type="InterPro" id="IPR016454">
    <property type="entry name" value="Cysteine_dSase"/>
</dbReference>
<dbReference type="Pfam" id="PF00266">
    <property type="entry name" value="Aminotran_5"/>
    <property type="match status" value="1"/>
</dbReference>
<protein>
    <recommendedName>
        <fullName evidence="3">cysteine desulfurase</fullName>
        <ecNumber evidence="3">2.8.1.7</ecNumber>
    </recommendedName>
</protein>
<dbReference type="EMBL" id="WAEL01000001">
    <property type="protein sequence ID" value="NID08604.1"/>
    <property type="molecule type" value="Genomic_DNA"/>
</dbReference>
<dbReference type="Gene3D" id="3.40.640.10">
    <property type="entry name" value="Type I PLP-dependent aspartate aminotransferase-like (Major domain)"/>
    <property type="match status" value="1"/>
</dbReference>
<accession>A0ABX0Q978</accession>
<comment type="caution">
    <text evidence="12">The sequence shown here is derived from an EMBL/GenBank/DDBJ whole genome shotgun (WGS) entry which is preliminary data.</text>
</comment>
<evidence type="ECO:0000313" key="13">
    <source>
        <dbReference type="Proteomes" id="UP000606008"/>
    </source>
</evidence>
<dbReference type="Proteomes" id="UP000606008">
    <property type="component" value="Unassembled WGS sequence"/>
</dbReference>
<keyword evidence="4" id="KW-0808">Transferase</keyword>
<dbReference type="PANTHER" id="PTHR11601:SF34">
    <property type="entry name" value="CYSTEINE DESULFURASE"/>
    <property type="match status" value="1"/>
</dbReference>
<dbReference type="PIRSF" id="PIRSF005572">
    <property type="entry name" value="NifS"/>
    <property type="match status" value="1"/>
</dbReference>
<feature type="domain" description="Aminotransferase class V" evidence="11">
    <location>
        <begin position="5"/>
        <end position="365"/>
    </location>
</feature>
<keyword evidence="6" id="KW-0663">Pyridoxal phosphate</keyword>
<sequence>MHYPIYLDYNATTPVDQRVLDVMLPYLTTHFGNAASRTHVFGLKAEEGVDRARRQVAALLGALPNELVFTSGATESINLALKGVFEANTHRGNHIITVATEHKAVLDTCQHLEQLGAEVTYLPPGADGLISVEQVAAALRPDTILISVMLANNETGVIQPLADIAALAKQHNSLVHTDATQAVGKLPINLADLPVDLLSFSGHKFYAPKGIGGLFVRQKTRLVAQQDGGRHERGRRSGTLNVPGIVAMGQAAELAQTLLVDESSRLTQLRDRLEAGILAQLPGVQVTGSKSHRLPNTTNLAFAQVDGEALLMSLNDIAVSNGSACTAASTDPSHVLKAMGLPDDLAYSSVRFSLGRFTTETDIEQAIQQVVQVVSRLRNVVSAVH</sequence>
<dbReference type="EC" id="2.8.1.7" evidence="3"/>
<evidence type="ECO:0000256" key="3">
    <source>
        <dbReference type="ARBA" id="ARBA00012239"/>
    </source>
</evidence>
<dbReference type="Gene3D" id="3.90.1150.10">
    <property type="entry name" value="Aspartate Aminotransferase, domain 1"/>
    <property type="match status" value="1"/>
</dbReference>
<keyword evidence="8" id="KW-0411">Iron-sulfur</keyword>
<comment type="catalytic activity">
    <reaction evidence="9">
        <text>(sulfur carrier)-H + L-cysteine = (sulfur carrier)-SH + L-alanine</text>
        <dbReference type="Rhea" id="RHEA:43892"/>
        <dbReference type="Rhea" id="RHEA-COMP:14737"/>
        <dbReference type="Rhea" id="RHEA-COMP:14739"/>
        <dbReference type="ChEBI" id="CHEBI:29917"/>
        <dbReference type="ChEBI" id="CHEBI:35235"/>
        <dbReference type="ChEBI" id="CHEBI:57972"/>
        <dbReference type="ChEBI" id="CHEBI:64428"/>
        <dbReference type="EC" id="2.8.1.7"/>
    </reaction>
</comment>
<dbReference type="InterPro" id="IPR020578">
    <property type="entry name" value="Aminotrans_V_PyrdxlP_BS"/>
</dbReference>
<evidence type="ECO:0000256" key="6">
    <source>
        <dbReference type="ARBA" id="ARBA00022898"/>
    </source>
</evidence>
<organism evidence="12 13">
    <name type="scientific">Fibrivirga algicola</name>
    <dbReference type="NCBI Taxonomy" id="2950420"/>
    <lineage>
        <taxon>Bacteria</taxon>
        <taxon>Pseudomonadati</taxon>
        <taxon>Bacteroidota</taxon>
        <taxon>Cytophagia</taxon>
        <taxon>Cytophagales</taxon>
        <taxon>Spirosomataceae</taxon>
        <taxon>Fibrivirga</taxon>
    </lineage>
</organism>
<evidence type="ECO:0000256" key="10">
    <source>
        <dbReference type="RuleBase" id="RU004504"/>
    </source>
</evidence>
<dbReference type="InterPro" id="IPR015422">
    <property type="entry name" value="PyrdxlP-dep_Trfase_small"/>
</dbReference>
<dbReference type="RefSeq" id="WP_166690503.1">
    <property type="nucleotide sequence ID" value="NZ_WAEL01000001.1"/>
</dbReference>
<dbReference type="PROSITE" id="PS00595">
    <property type="entry name" value="AA_TRANSFER_CLASS_5"/>
    <property type="match status" value="1"/>
</dbReference>
<keyword evidence="7" id="KW-0408">Iron</keyword>
<dbReference type="InterPro" id="IPR000192">
    <property type="entry name" value="Aminotrans_V_dom"/>
</dbReference>
<name>A0ABX0Q978_9BACT</name>
<gene>
    <name evidence="12" type="ORF">F7231_00345</name>
</gene>
<evidence type="ECO:0000256" key="4">
    <source>
        <dbReference type="ARBA" id="ARBA00022679"/>
    </source>
</evidence>
<evidence type="ECO:0000313" key="12">
    <source>
        <dbReference type="EMBL" id="NID08604.1"/>
    </source>
</evidence>
<dbReference type="InterPro" id="IPR015424">
    <property type="entry name" value="PyrdxlP-dep_Trfase"/>
</dbReference>
<comment type="similarity">
    <text evidence="2">Belongs to the class-V pyridoxal-phosphate-dependent aminotransferase family. NifS/IscS subfamily.</text>
</comment>
<evidence type="ECO:0000256" key="2">
    <source>
        <dbReference type="ARBA" id="ARBA00006490"/>
    </source>
</evidence>
<reference evidence="12" key="1">
    <citation type="submission" date="2024-05" db="EMBL/GenBank/DDBJ databases">
        <authorList>
            <person name="Jung D.-H."/>
        </authorList>
    </citation>
    <scope>NUCLEOTIDE SEQUENCE</scope>
    <source>
        <strain evidence="12">JA-25</strain>
    </source>
</reference>
<comment type="cofactor">
    <cofactor evidence="1 10">
        <name>pyridoxal 5'-phosphate</name>
        <dbReference type="ChEBI" id="CHEBI:597326"/>
    </cofactor>
</comment>
<proteinExistence type="inferred from homology"/>
<keyword evidence="5" id="KW-0479">Metal-binding</keyword>
<evidence type="ECO:0000256" key="7">
    <source>
        <dbReference type="ARBA" id="ARBA00023004"/>
    </source>
</evidence>
<evidence type="ECO:0000256" key="1">
    <source>
        <dbReference type="ARBA" id="ARBA00001933"/>
    </source>
</evidence>
<dbReference type="PANTHER" id="PTHR11601">
    <property type="entry name" value="CYSTEINE DESULFURYLASE FAMILY MEMBER"/>
    <property type="match status" value="1"/>
</dbReference>
<dbReference type="InterPro" id="IPR015421">
    <property type="entry name" value="PyrdxlP-dep_Trfase_major"/>
</dbReference>
<evidence type="ECO:0000259" key="11">
    <source>
        <dbReference type="Pfam" id="PF00266"/>
    </source>
</evidence>
<evidence type="ECO:0000256" key="9">
    <source>
        <dbReference type="ARBA" id="ARBA00050776"/>
    </source>
</evidence>
<keyword evidence="13" id="KW-1185">Reference proteome</keyword>